<feature type="domain" description="TIR" evidence="2">
    <location>
        <begin position="11"/>
        <end position="175"/>
    </location>
</feature>
<dbReference type="OrthoDB" id="1112200at2759"/>
<organism evidence="3 4">
    <name type="scientific">Arabis alpina</name>
    <name type="common">Alpine rock-cress</name>
    <dbReference type="NCBI Taxonomy" id="50452"/>
    <lineage>
        <taxon>Eukaryota</taxon>
        <taxon>Viridiplantae</taxon>
        <taxon>Streptophyta</taxon>
        <taxon>Embryophyta</taxon>
        <taxon>Tracheophyta</taxon>
        <taxon>Spermatophyta</taxon>
        <taxon>Magnoliopsida</taxon>
        <taxon>eudicotyledons</taxon>
        <taxon>Gunneridae</taxon>
        <taxon>Pentapetalae</taxon>
        <taxon>rosids</taxon>
        <taxon>malvids</taxon>
        <taxon>Brassicales</taxon>
        <taxon>Brassicaceae</taxon>
        <taxon>Arabideae</taxon>
        <taxon>Arabis</taxon>
    </lineage>
</organism>
<sequence length="288" mass="32559">MASSSSSSHVKRFHVFSSFHGPDVRSGFLSHLHNHFATKGITTFNDQKMERGHTIGHELIQAIRESRVSIVVLSKNYASSSWCLDELVEILKCKEDQDQTVMTVFYKVDPSDIKKQRRDFGSVFENTCQGKTEKVKQRWSRALAYVATIAGEHSLNWVNEAEMIQKIAIDVTKKLNLTPSRDFEGMVGMETHLRKVNTLLCIESDEVKMIGIWGPAGIDDLEQLEVLAKEPSWFGPGSRIIVTTKHKKILNAHGIKDIYHVDFPSIEEALEILCLSAIEILCLSIGWF</sequence>
<dbReference type="SUPFAM" id="SSF52540">
    <property type="entry name" value="P-loop containing nucleoside triphosphate hydrolases"/>
    <property type="match status" value="1"/>
</dbReference>
<evidence type="ECO:0000313" key="3">
    <source>
        <dbReference type="EMBL" id="KFK33049.1"/>
    </source>
</evidence>
<dbReference type="GO" id="GO:0007165">
    <property type="term" value="P:signal transduction"/>
    <property type="evidence" value="ECO:0007669"/>
    <property type="project" value="InterPro"/>
</dbReference>
<evidence type="ECO:0000259" key="2">
    <source>
        <dbReference type="PROSITE" id="PS50104"/>
    </source>
</evidence>
<dbReference type="InterPro" id="IPR044974">
    <property type="entry name" value="Disease_R_plants"/>
</dbReference>
<dbReference type="EMBL" id="CM002874">
    <property type="protein sequence ID" value="KFK33049.1"/>
    <property type="molecule type" value="Genomic_DNA"/>
</dbReference>
<dbReference type="Proteomes" id="UP000029120">
    <property type="component" value="Chromosome 6"/>
</dbReference>
<dbReference type="SMART" id="SM00255">
    <property type="entry name" value="TIR"/>
    <property type="match status" value="1"/>
</dbReference>
<dbReference type="InterPro" id="IPR035897">
    <property type="entry name" value="Toll_tir_struct_dom_sf"/>
</dbReference>
<evidence type="ECO:0000256" key="1">
    <source>
        <dbReference type="ARBA" id="ARBA00023027"/>
    </source>
</evidence>
<keyword evidence="4" id="KW-1185">Reference proteome</keyword>
<dbReference type="OMA" id="NDQKMER"/>
<dbReference type="Gramene" id="KFK33049">
    <property type="protein sequence ID" value="KFK33049"/>
    <property type="gene ID" value="AALP_AA6G323700"/>
</dbReference>
<dbReference type="InterPro" id="IPR000157">
    <property type="entry name" value="TIR_dom"/>
</dbReference>
<name>A0A087GT47_ARAAL</name>
<gene>
    <name evidence="3" type="ordered locus">AALP_Aa6g323700</name>
</gene>
<proteinExistence type="predicted"/>
<dbReference type="SUPFAM" id="SSF52200">
    <property type="entry name" value="Toll/Interleukin receptor TIR domain"/>
    <property type="match status" value="1"/>
</dbReference>
<dbReference type="Gene3D" id="3.40.50.10140">
    <property type="entry name" value="Toll/interleukin-1 receptor homology (TIR) domain"/>
    <property type="match status" value="1"/>
</dbReference>
<dbReference type="InterPro" id="IPR027417">
    <property type="entry name" value="P-loop_NTPase"/>
</dbReference>
<protein>
    <recommendedName>
        <fullName evidence="2">TIR domain-containing protein</fullName>
    </recommendedName>
</protein>
<dbReference type="Pfam" id="PF01582">
    <property type="entry name" value="TIR"/>
    <property type="match status" value="1"/>
</dbReference>
<dbReference type="PROSITE" id="PS50104">
    <property type="entry name" value="TIR"/>
    <property type="match status" value="1"/>
</dbReference>
<evidence type="ECO:0000313" key="4">
    <source>
        <dbReference type="Proteomes" id="UP000029120"/>
    </source>
</evidence>
<dbReference type="PANTHER" id="PTHR11017:SF569">
    <property type="entry name" value="DISEASE RESISTANCE PROTEIN"/>
    <property type="match status" value="1"/>
</dbReference>
<keyword evidence="1" id="KW-0520">NAD</keyword>
<dbReference type="PANTHER" id="PTHR11017">
    <property type="entry name" value="LEUCINE-RICH REPEAT-CONTAINING PROTEIN"/>
    <property type="match status" value="1"/>
</dbReference>
<dbReference type="AlphaFoldDB" id="A0A087GT47"/>
<reference evidence="4" key="1">
    <citation type="journal article" date="2015" name="Nat. Plants">
        <title>Genome expansion of Arabis alpina linked with retrotransposition and reduced symmetric DNA methylation.</title>
        <authorList>
            <person name="Willing E.M."/>
            <person name="Rawat V."/>
            <person name="Mandakova T."/>
            <person name="Maumus F."/>
            <person name="James G.V."/>
            <person name="Nordstroem K.J."/>
            <person name="Becker C."/>
            <person name="Warthmann N."/>
            <person name="Chica C."/>
            <person name="Szarzynska B."/>
            <person name="Zytnicki M."/>
            <person name="Albani M.C."/>
            <person name="Kiefer C."/>
            <person name="Bergonzi S."/>
            <person name="Castaings L."/>
            <person name="Mateos J.L."/>
            <person name="Berns M.C."/>
            <person name="Bujdoso N."/>
            <person name="Piofczyk T."/>
            <person name="de Lorenzo L."/>
            <person name="Barrero-Sicilia C."/>
            <person name="Mateos I."/>
            <person name="Piednoel M."/>
            <person name="Hagmann J."/>
            <person name="Chen-Min-Tao R."/>
            <person name="Iglesias-Fernandez R."/>
            <person name="Schuster S.C."/>
            <person name="Alonso-Blanco C."/>
            <person name="Roudier F."/>
            <person name="Carbonero P."/>
            <person name="Paz-Ares J."/>
            <person name="Davis S.J."/>
            <person name="Pecinka A."/>
            <person name="Quesneville H."/>
            <person name="Colot V."/>
            <person name="Lysak M.A."/>
            <person name="Weigel D."/>
            <person name="Coupland G."/>
            <person name="Schneeberger K."/>
        </authorList>
    </citation>
    <scope>NUCLEOTIDE SEQUENCE [LARGE SCALE GENOMIC DNA]</scope>
    <source>
        <strain evidence="4">cv. Pajares</strain>
    </source>
</reference>
<dbReference type="FunFam" id="3.40.50.10140:FF:000007">
    <property type="entry name" value="Disease resistance protein (TIR-NBS-LRR class)"/>
    <property type="match status" value="1"/>
</dbReference>
<accession>A0A087GT47</accession>
<dbReference type="GO" id="GO:0006952">
    <property type="term" value="P:defense response"/>
    <property type="evidence" value="ECO:0007669"/>
    <property type="project" value="InterPro"/>
</dbReference>